<accession>A0A6J6LSQ5</accession>
<proteinExistence type="inferred from homology"/>
<sequence>MLASLNRLTSSTDFARTTKSGARASTRTLAGYVLPEPSLTETKIGFIVSKSVGGSVSRHRVTRQLRHLSREQFHLLPTKSLVVVRAIQNTQDYSNDTVQLFNKLAEKIKKNAEVK</sequence>
<gene>
    <name evidence="6" type="ORF">UFOPK2312_00221</name>
</gene>
<keyword evidence="3" id="KW-0255">Endonuclease</keyword>
<dbReference type="InterPro" id="IPR000100">
    <property type="entry name" value="RNase_P"/>
</dbReference>
<dbReference type="Gene3D" id="3.30.230.10">
    <property type="match status" value="1"/>
</dbReference>
<dbReference type="GO" id="GO:0004526">
    <property type="term" value="F:ribonuclease P activity"/>
    <property type="evidence" value="ECO:0007669"/>
    <property type="project" value="InterPro"/>
</dbReference>
<dbReference type="NCBIfam" id="TIGR00188">
    <property type="entry name" value="rnpA"/>
    <property type="match status" value="1"/>
</dbReference>
<organism evidence="6">
    <name type="scientific">freshwater metagenome</name>
    <dbReference type="NCBI Taxonomy" id="449393"/>
    <lineage>
        <taxon>unclassified sequences</taxon>
        <taxon>metagenomes</taxon>
        <taxon>ecological metagenomes</taxon>
    </lineage>
</organism>
<protein>
    <submittedName>
        <fullName evidence="6">Unannotated protein</fullName>
    </submittedName>
</protein>
<dbReference type="HAMAP" id="MF_00227">
    <property type="entry name" value="RNase_P"/>
    <property type="match status" value="1"/>
</dbReference>
<dbReference type="GO" id="GO:0042781">
    <property type="term" value="F:3'-tRNA processing endoribonuclease activity"/>
    <property type="evidence" value="ECO:0007669"/>
    <property type="project" value="TreeGrafter"/>
</dbReference>
<evidence type="ECO:0000256" key="1">
    <source>
        <dbReference type="ARBA" id="ARBA00022694"/>
    </source>
</evidence>
<dbReference type="InterPro" id="IPR014721">
    <property type="entry name" value="Ribsml_uS5_D2-typ_fold_subgr"/>
</dbReference>
<keyword evidence="5" id="KW-0694">RNA-binding</keyword>
<dbReference type="AlphaFoldDB" id="A0A6J6LSQ5"/>
<evidence type="ECO:0000313" key="6">
    <source>
        <dbReference type="EMBL" id="CAB4664691.1"/>
    </source>
</evidence>
<evidence type="ECO:0000256" key="4">
    <source>
        <dbReference type="ARBA" id="ARBA00022801"/>
    </source>
</evidence>
<evidence type="ECO:0000256" key="5">
    <source>
        <dbReference type="ARBA" id="ARBA00022884"/>
    </source>
</evidence>
<dbReference type="PANTHER" id="PTHR33992">
    <property type="entry name" value="RIBONUCLEASE P PROTEIN COMPONENT"/>
    <property type="match status" value="1"/>
</dbReference>
<dbReference type="InterPro" id="IPR020568">
    <property type="entry name" value="Ribosomal_Su5_D2-typ_SF"/>
</dbReference>
<name>A0A6J6LSQ5_9ZZZZ</name>
<dbReference type="EMBL" id="CAEZWY010000012">
    <property type="protein sequence ID" value="CAB4664691.1"/>
    <property type="molecule type" value="Genomic_DNA"/>
</dbReference>
<keyword evidence="4" id="KW-0378">Hydrolase</keyword>
<dbReference type="GO" id="GO:0000049">
    <property type="term" value="F:tRNA binding"/>
    <property type="evidence" value="ECO:0007669"/>
    <property type="project" value="InterPro"/>
</dbReference>
<keyword evidence="2" id="KW-0540">Nuclease</keyword>
<evidence type="ECO:0000256" key="3">
    <source>
        <dbReference type="ARBA" id="ARBA00022759"/>
    </source>
</evidence>
<dbReference type="GO" id="GO:0030677">
    <property type="term" value="C:ribonuclease P complex"/>
    <property type="evidence" value="ECO:0007669"/>
    <property type="project" value="TreeGrafter"/>
</dbReference>
<evidence type="ECO:0000256" key="2">
    <source>
        <dbReference type="ARBA" id="ARBA00022722"/>
    </source>
</evidence>
<reference evidence="6" key="1">
    <citation type="submission" date="2020-05" db="EMBL/GenBank/DDBJ databases">
        <authorList>
            <person name="Chiriac C."/>
            <person name="Salcher M."/>
            <person name="Ghai R."/>
            <person name="Kavagutti S V."/>
        </authorList>
    </citation>
    <scope>NUCLEOTIDE SEQUENCE</scope>
</reference>
<dbReference type="Pfam" id="PF00825">
    <property type="entry name" value="Ribonuclease_P"/>
    <property type="match status" value="1"/>
</dbReference>
<dbReference type="SUPFAM" id="SSF54211">
    <property type="entry name" value="Ribosomal protein S5 domain 2-like"/>
    <property type="match status" value="1"/>
</dbReference>
<dbReference type="PANTHER" id="PTHR33992:SF1">
    <property type="entry name" value="RIBONUCLEASE P PROTEIN COMPONENT"/>
    <property type="match status" value="1"/>
</dbReference>
<keyword evidence="1" id="KW-0819">tRNA processing</keyword>